<dbReference type="PRINTS" id="PR00455">
    <property type="entry name" value="HTHTETR"/>
</dbReference>
<feature type="DNA-binding region" description="H-T-H motif" evidence="4">
    <location>
        <begin position="99"/>
        <end position="118"/>
    </location>
</feature>
<dbReference type="SUPFAM" id="SSF46689">
    <property type="entry name" value="Homeodomain-like"/>
    <property type="match status" value="1"/>
</dbReference>
<keyword evidence="3" id="KW-0804">Transcription</keyword>
<keyword evidence="2 4" id="KW-0238">DNA-binding</keyword>
<sequence>MGGPLGGSTSPGEGRQGRRALEPGPGPVASGAGLSSAQVEALLQISGGGPPVATGKVGVVSELSELGARRPQRADARRNFDALLVAAREVFSEQGVAASLEDVARRAGVGIGTLYRNFPTRQELVEAVYVGEIRELCQAARSADAEHPWDALVAWLRRFVDYVATKRALAEGLNRDSDVFAACREAMYAAGAPLLERAQAAGEARSDLGFDDLVRLVIGVLSAGFPDDDRRDKVLAIALDGVRTQTSWTAVRSAGRDTVMPR</sequence>
<dbReference type="SUPFAM" id="SSF48498">
    <property type="entry name" value="Tetracyclin repressor-like, C-terminal domain"/>
    <property type="match status" value="1"/>
</dbReference>
<evidence type="ECO:0000313" key="8">
    <source>
        <dbReference type="Proteomes" id="UP000247602"/>
    </source>
</evidence>
<feature type="domain" description="HTH tetR-type" evidence="6">
    <location>
        <begin position="77"/>
        <end position="136"/>
    </location>
</feature>
<dbReference type="AlphaFoldDB" id="A0A323VBC0"/>
<dbReference type="InterPro" id="IPR050109">
    <property type="entry name" value="HTH-type_TetR-like_transc_reg"/>
</dbReference>
<dbReference type="GO" id="GO:0000976">
    <property type="term" value="F:transcription cis-regulatory region binding"/>
    <property type="evidence" value="ECO:0007669"/>
    <property type="project" value="TreeGrafter"/>
</dbReference>
<evidence type="ECO:0000313" key="7">
    <source>
        <dbReference type="EMBL" id="PZA22067.1"/>
    </source>
</evidence>
<dbReference type="Gene3D" id="1.10.357.10">
    <property type="entry name" value="Tetracycline Repressor, domain 2"/>
    <property type="match status" value="1"/>
</dbReference>
<dbReference type="Pfam" id="PF21597">
    <property type="entry name" value="TetR_C_43"/>
    <property type="match status" value="1"/>
</dbReference>
<dbReference type="PROSITE" id="PS50977">
    <property type="entry name" value="HTH_TETR_2"/>
    <property type="match status" value="1"/>
</dbReference>
<dbReference type="Pfam" id="PF00440">
    <property type="entry name" value="TetR_N"/>
    <property type="match status" value="1"/>
</dbReference>
<keyword evidence="8" id="KW-1185">Reference proteome</keyword>
<dbReference type="PANTHER" id="PTHR30055">
    <property type="entry name" value="HTH-TYPE TRANSCRIPTIONAL REGULATOR RUTR"/>
    <property type="match status" value="1"/>
</dbReference>
<name>A0A323VBC0_9ACTN</name>
<evidence type="ECO:0000256" key="2">
    <source>
        <dbReference type="ARBA" id="ARBA00023125"/>
    </source>
</evidence>
<dbReference type="InterPro" id="IPR001647">
    <property type="entry name" value="HTH_TetR"/>
</dbReference>
<feature type="region of interest" description="Disordered" evidence="5">
    <location>
        <begin position="1"/>
        <end position="33"/>
    </location>
</feature>
<evidence type="ECO:0000259" key="6">
    <source>
        <dbReference type="PROSITE" id="PS50977"/>
    </source>
</evidence>
<dbReference type="PANTHER" id="PTHR30055:SF234">
    <property type="entry name" value="HTH-TYPE TRANSCRIPTIONAL REGULATOR BETI"/>
    <property type="match status" value="1"/>
</dbReference>
<protein>
    <submittedName>
        <fullName evidence="7">TetR family transcriptional regulator</fullName>
    </submittedName>
</protein>
<dbReference type="OrthoDB" id="3192968at2"/>
<organism evidence="7 8">
    <name type="scientific">Modestobacter versicolor</name>
    <dbReference type="NCBI Taxonomy" id="429133"/>
    <lineage>
        <taxon>Bacteria</taxon>
        <taxon>Bacillati</taxon>
        <taxon>Actinomycetota</taxon>
        <taxon>Actinomycetes</taxon>
        <taxon>Geodermatophilales</taxon>
        <taxon>Geodermatophilaceae</taxon>
        <taxon>Modestobacter</taxon>
    </lineage>
</organism>
<dbReference type="GO" id="GO:0003700">
    <property type="term" value="F:DNA-binding transcription factor activity"/>
    <property type="evidence" value="ECO:0007669"/>
    <property type="project" value="TreeGrafter"/>
</dbReference>
<gene>
    <name evidence="7" type="ORF">DMO24_07060</name>
</gene>
<dbReference type="InterPro" id="IPR036271">
    <property type="entry name" value="Tet_transcr_reg_TetR-rel_C_sf"/>
</dbReference>
<accession>A0A323VBC0</accession>
<evidence type="ECO:0000256" key="4">
    <source>
        <dbReference type="PROSITE-ProRule" id="PRU00335"/>
    </source>
</evidence>
<dbReference type="InterPro" id="IPR049445">
    <property type="entry name" value="TetR_SbtR-like_C"/>
</dbReference>
<dbReference type="EMBL" id="QKNV01000050">
    <property type="protein sequence ID" value="PZA22067.1"/>
    <property type="molecule type" value="Genomic_DNA"/>
</dbReference>
<evidence type="ECO:0000256" key="3">
    <source>
        <dbReference type="ARBA" id="ARBA00023163"/>
    </source>
</evidence>
<reference evidence="7 8" key="1">
    <citation type="submission" date="2018-06" db="EMBL/GenBank/DDBJ databases">
        <title>Draft genome sequence of Modestobacter versicolor CP153-2.</title>
        <authorList>
            <person name="Gundlapally S.R."/>
        </authorList>
    </citation>
    <scope>NUCLEOTIDE SEQUENCE [LARGE SCALE GENOMIC DNA]</scope>
    <source>
        <strain evidence="7 8">CP153-2</strain>
    </source>
</reference>
<evidence type="ECO:0000256" key="5">
    <source>
        <dbReference type="SAM" id="MobiDB-lite"/>
    </source>
</evidence>
<dbReference type="InterPro" id="IPR009057">
    <property type="entry name" value="Homeodomain-like_sf"/>
</dbReference>
<evidence type="ECO:0000256" key="1">
    <source>
        <dbReference type="ARBA" id="ARBA00023015"/>
    </source>
</evidence>
<comment type="caution">
    <text evidence="7">The sequence shown here is derived from an EMBL/GenBank/DDBJ whole genome shotgun (WGS) entry which is preliminary data.</text>
</comment>
<dbReference type="Proteomes" id="UP000247602">
    <property type="component" value="Unassembled WGS sequence"/>
</dbReference>
<keyword evidence="1" id="KW-0805">Transcription regulation</keyword>
<proteinExistence type="predicted"/>